<gene>
    <name evidence="1" type="ORF">MYXE_39580</name>
</gene>
<dbReference type="KEGG" id="mxe:MYXE_39580"/>
<dbReference type="SUPFAM" id="SSF51679">
    <property type="entry name" value="Bacterial luciferase-like"/>
    <property type="match status" value="1"/>
</dbReference>
<accession>A0AAD1H3S0</accession>
<dbReference type="Proteomes" id="UP000464624">
    <property type="component" value="Chromosome"/>
</dbReference>
<protein>
    <submittedName>
        <fullName evidence="1">Uncharacterized protein</fullName>
    </submittedName>
</protein>
<dbReference type="Gene3D" id="3.20.20.30">
    <property type="entry name" value="Luciferase-like domain"/>
    <property type="match status" value="1"/>
</dbReference>
<dbReference type="EMBL" id="AP022314">
    <property type="protein sequence ID" value="BBU24168.1"/>
    <property type="molecule type" value="Genomic_DNA"/>
</dbReference>
<evidence type="ECO:0000313" key="1">
    <source>
        <dbReference type="EMBL" id="BBU24168.1"/>
    </source>
</evidence>
<dbReference type="GO" id="GO:0016705">
    <property type="term" value="F:oxidoreductase activity, acting on paired donors, with incorporation or reduction of molecular oxygen"/>
    <property type="evidence" value="ECO:0007669"/>
    <property type="project" value="InterPro"/>
</dbReference>
<proteinExistence type="predicted"/>
<sequence>MPGVEDVPVSGTPADVARGLREVIDAGAQMILLNPVGNDVAQDRQQMERLAAEVIPQLR</sequence>
<name>A0AAD1H3S0_MYCXE</name>
<evidence type="ECO:0000313" key="2">
    <source>
        <dbReference type="Proteomes" id="UP000464624"/>
    </source>
</evidence>
<reference evidence="1 2" key="1">
    <citation type="submission" date="2019-12" db="EMBL/GenBank/DDBJ databases">
        <title>Complete genome sequence of Mycolicibacterium xenopi str. JCM15661T.</title>
        <authorList>
            <person name="Yoshida M."/>
            <person name="Fukano H."/>
            <person name="Asakura T."/>
            <person name="Hoshino Y."/>
        </authorList>
    </citation>
    <scope>NUCLEOTIDE SEQUENCE [LARGE SCALE GENOMIC DNA]</scope>
    <source>
        <strain evidence="1 2">JCM 15661T</strain>
    </source>
</reference>
<dbReference type="InterPro" id="IPR036661">
    <property type="entry name" value="Luciferase-like_sf"/>
</dbReference>
<dbReference type="AlphaFoldDB" id="A0AAD1H3S0"/>
<organism evidence="1 2">
    <name type="scientific">Mycobacterium xenopi</name>
    <dbReference type="NCBI Taxonomy" id="1789"/>
    <lineage>
        <taxon>Bacteria</taxon>
        <taxon>Bacillati</taxon>
        <taxon>Actinomycetota</taxon>
        <taxon>Actinomycetes</taxon>
        <taxon>Mycobacteriales</taxon>
        <taxon>Mycobacteriaceae</taxon>
        <taxon>Mycobacterium</taxon>
    </lineage>
</organism>